<evidence type="ECO:0000256" key="3">
    <source>
        <dbReference type="SAM" id="Coils"/>
    </source>
</evidence>
<dbReference type="SMART" id="SM00054">
    <property type="entry name" value="EFh"/>
    <property type="match status" value="2"/>
</dbReference>
<dbReference type="InterPro" id="IPR018247">
    <property type="entry name" value="EF_Hand_1_Ca_BS"/>
</dbReference>
<organism evidence="5 6">
    <name type="scientific">Carnegiea gigantea</name>
    <dbReference type="NCBI Taxonomy" id="171969"/>
    <lineage>
        <taxon>Eukaryota</taxon>
        <taxon>Viridiplantae</taxon>
        <taxon>Streptophyta</taxon>
        <taxon>Embryophyta</taxon>
        <taxon>Tracheophyta</taxon>
        <taxon>Spermatophyta</taxon>
        <taxon>Magnoliopsida</taxon>
        <taxon>eudicotyledons</taxon>
        <taxon>Gunneridae</taxon>
        <taxon>Pentapetalae</taxon>
        <taxon>Caryophyllales</taxon>
        <taxon>Cactineae</taxon>
        <taxon>Cactaceae</taxon>
        <taxon>Cactoideae</taxon>
        <taxon>Echinocereeae</taxon>
        <taxon>Carnegiea</taxon>
    </lineage>
</organism>
<dbReference type="InterPro" id="IPR011992">
    <property type="entry name" value="EF-hand-dom_pair"/>
</dbReference>
<keyword evidence="2" id="KW-0106">Calcium</keyword>
<dbReference type="OrthoDB" id="26525at2759"/>
<dbReference type="InterPro" id="IPR050145">
    <property type="entry name" value="Centrin_CML-like"/>
</dbReference>
<dbReference type="Pfam" id="PF13499">
    <property type="entry name" value="EF-hand_7"/>
    <property type="match status" value="1"/>
</dbReference>
<dbReference type="PANTHER" id="PTHR23050">
    <property type="entry name" value="CALCIUM BINDING PROTEIN"/>
    <property type="match status" value="1"/>
</dbReference>
<dbReference type="PROSITE" id="PS00018">
    <property type="entry name" value="EF_HAND_1"/>
    <property type="match status" value="1"/>
</dbReference>
<evidence type="ECO:0000313" key="5">
    <source>
        <dbReference type="EMBL" id="KAJ8448747.1"/>
    </source>
</evidence>
<gene>
    <name evidence="5" type="ORF">Cgig2_011368</name>
</gene>
<evidence type="ECO:0000259" key="4">
    <source>
        <dbReference type="PROSITE" id="PS50222"/>
    </source>
</evidence>
<sequence length="220" mass="24599">MLGTRKLCQLLKGNMFHNSLGVVPHTSTPNSISNPTLANPPKKNVDQAHESRAKALITVFGMGKDGKIAKEKASKVVKSLGLVKEDEDGEGESSFDIAEGELEAQEVLIELEEEEERAKEELLRRAFMVFDEDGDGFIDAKEIKRVLVCLGLDNGWDMSEIEKMIRVVDLNLDGKIRSSSFRIDFARIEILSNKLVLHPKECDFGGKVQFEHLNTLKFQV</sequence>
<dbReference type="PROSITE" id="PS50222">
    <property type="entry name" value="EF_HAND_2"/>
    <property type="match status" value="1"/>
</dbReference>
<evidence type="ECO:0000313" key="6">
    <source>
        <dbReference type="Proteomes" id="UP001153076"/>
    </source>
</evidence>
<dbReference type="AlphaFoldDB" id="A0A9Q1KSR5"/>
<name>A0A9Q1KSR5_9CARY</name>
<dbReference type="Gene3D" id="1.10.238.10">
    <property type="entry name" value="EF-hand"/>
    <property type="match status" value="1"/>
</dbReference>
<keyword evidence="1" id="KW-0677">Repeat</keyword>
<reference evidence="5" key="1">
    <citation type="submission" date="2022-04" db="EMBL/GenBank/DDBJ databases">
        <title>Carnegiea gigantea Genome sequencing and assembly v2.</title>
        <authorList>
            <person name="Copetti D."/>
            <person name="Sanderson M.J."/>
            <person name="Burquez A."/>
            <person name="Wojciechowski M.F."/>
        </authorList>
    </citation>
    <scope>NUCLEOTIDE SEQUENCE</scope>
    <source>
        <strain evidence="5">SGP5-SGP5p</strain>
        <tissue evidence="5">Aerial part</tissue>
    </source>
</reference>
<evidence type="ECO:0000256" key="1">
    <source>
        <dbReference type="ARBA" id="ARBA00022737"/>
    </source>
</evidence>
<dbReference type="FunFam" id="1.10.238.10:FF:000003">
    <property type="entry name" value="Calmodulin A"/>
    <property type="match status" value="1"/>
</dbReference>
<accession>A0A9Q1KSR5</accession>
<dbReference type="EMBL" id="JAKOGI010000027">
    <property type="protein sequence ID" value="KAJ8448747.1"/>
    <property type="molecule type" value="Genomic_DNA"/>
</dbReference>
<keyword evidence="6" id="KW-1185">Reference proteome</keyword>
<evidence type="ECO:0000256" key="2">
    <source>
        <dbReference type="ARBA" id="ARBA00022837"/>
    </source>
</evidence>
<dbReference type="CDD" id="cd00051">
    <property type="entry name" value="EFh"/>
    <property type="match status" value="1"/>
</dbReference>
<dbReference type="SUPFAM" id="SSF47473">
    <property type="entry name" value="EF-hand"/>
    <property type="match status" value="1"/>
</dbReference>
<proteinExistence type="predicted"/>
<keyword evidence="3" id="KW-0175">Coiled coil</keyword>
<feature type="coiled-coil region" evidence="3">
    <location>
        <begin position="95"/>
        <end position="124"/>
    </location>
</feature>
<dbReference type="Proteomes" id="UP001153076">
    <property type="component" value="Unassembled WGS sequence"/>
</dbReference>
<dbReference type="GO" id="GO:0005509">
    <property type="term" value="F:calcium ion binding"/>
    <property type="evidence" value="ECO:0007669"/>
    <property type="project" value="InterPro"/>
</dbReference>
<protein>
    <recommendedName>
        <fullName evidence="4">EF-hand domain-containing protein</fullName>
    </recommendedName>
</protein>
<feature type="domain" description="EF-hand" evidence="4">
    <location>
        <begin position="118"/>
        <end position="153"/>
    </location>
</feature>
<dbReference type="InterPro" id="IPR002048">
    <property type="entry name" value="EF_hand_dom"/>
</dbReference>
<comment type="caution">
    <text evidence="5">The sequence shown here is derived from an EMBL/GenBank/DDBJ whole genome shotgun (WGS) entry which is preliminary data.</text>
</comment>